<dbReference type="Gene3D" id="1.10.150.130">
    <property type="match status" value="1"/>
</dbReference>
<keyword evidence="2 4" id="KW-0238">DNA-binding</keyword>
<dbReference type="Proteomes" id="UP001304300">
    <property type="component" value="Chromosome"/>
</dbReference>
<evidence type="ECO:0000259" key="6">
    <source>
        <dbReference type="PROSITE" id="PS51900"/>
    </source>
</evidence>
<dbReference type="KEGG" id="puo:RZN69_18215"/>
<evidence type="ECO:0000256" key="3">
    <source>
        <dbReference type="ARBA" id="ARBA00023172"/>
    </source>
</evidence>
<evidence type="ECO:0000313" key="7">
    <source>
        <dbReference type="EMBL" id="WOO40413.1"/>
    </source>
</evidence>
<evidence type="ECO:0000313" key="9">
    <source>
        <dbReference type="EMBL" id="WOO40511.1"/>
    </source>
</evidence>
<dbReference type="Gene3D" id="1.10.443.10">
    <property type="entry name" value="Intergrase catalytic core"/>
    <property type="match status" value="1"/>
</dbReference>
<sequence>MRSNFALSPEQKQLTRLAVAEAEGTGFNFLELVRIGKSHIGHSSVTGSGPTVSEVCDKWLLECLNRVRSGQPKPMSMETLEFYQDTIPGFLDQHGNKRIGELTRNDVVGYLEGLKLSVGSINCHHRAIRALFGYACSLEPPLIPINPAQKLKLRMPNATARKDYRAKDESGKPRILEFDDIVFILRGAKMNLRASAALGIFAGLRPHEIAPGGSKPAMTWERDINLSDRIITLTNVTSKGESGRILDGDSKHFDVIWEWLESIPKEMRKGPVCKIMPSSVTKRWKQLAGYANRGKTIRDWPHDAIRHTHCTYHVAYFADPAATAKNLGHRNQDMLYQNYQGMGITKAMASNLAELRP</sequence>
<evidence type="ECO:0000259" key="5">
    <source>
        <dbReference type="PROSITE" id="PS51898"/>
    </source>
</evidence>
<dbReference type="KEGG" id="puo:RZN69_17965"/>
<dbReference type="GO" id="GO:0006310">
    <property type="term" value="P:DNA recombination"/>
    <property type="evidence" value="ECO:0007669"/>
    <property type="project" value="UniProtKB-KW"/>
</dbReference>
<dbReference type="EMBL" id="CP136920">
    <property type="protein sequence ID" value="WOO40511.1"/>
    <property type="molecule type" value="Genomic_DNA"/>
</dbReference>
<dbReference type="InterPro" id="IPR011010">
    <property type="entry name" value="DNA_brk_join_enz"/>
</dbReference>
<organism evidence="9 11">
    <name type="scientific">Rubellicoccus peritrichatus</name>
    <dbReference type="NCBI Taxonomy" id="3080537"/>
    <lineage>
        <taxon>Bacteria</taxon>
        <taxon>Pseudomonadati</taxon>
        <taxon>Verrucomicrobiota</taxon>
        <taxon>Opitutia</taxon>
        <taxon>Puniceicoccales</taxon>
        <taxon>Cerasicoccaceae</taxon>
        <taxon>Rubellicoccus</taxon>
    </lineage>
</organism>
<dbReference type="InterPro" id="IPR013762">
    <property type="entry name" value="Integrase-like_cat_sf"/>
</dbReference>
<gene>
    <name evidence="7" type="ORF">RZN69_17475</name>
    <name evidence="8" type="ORF">RZN69_17720</name>
    <name evidence="9" type="ORF">RZN69_17965</name>
    <name evidence="10" type="ORF">RZN69_18215</name>
</gene>
<protein>
    <submittedName>
        <fullName evidence="9">Phage integrase N-terminal SAM-like domain-containing protein</fullName>
    </submittedName>
</protein>
<feature type="domain" description="Core-binding (CB)" evidence="6">
    <location>
        <begin position="50"/>
        <end position="136"/>
    </location>
</feature>
<dbReference type="GO" id="GO:0015074">
    <property type="term" value="P:DNA integration"/>
    <property type="evidence" value="ECO:0007669"/>
    <property type="project" value="UniProtKB-KW"/>
</dbReference>
<proteinExistence type="predicted"/>
<evidence type="ECO:0000313" key="8">
    <source>
        <dbReference type="EMBL" id="WOO40462.1"/>
    </source>
</evidence>
<evidence type="ECO:0000313" key="10">
    <source>
        <dbReference type="EMBL" id="WOO40561.1"/>
    </source>
</evidence>
<accession>A0AAQ3L7Q8</accession>
<keyword evidence="11" id="KW-1185">Reference proteome</keyword>
<dbReference type="SUPFAM" id="SSF56349">
    <property type="entry name" value="DNA breaking-rejoining enzymes"/>
    <property type="match status" value="1"/>
</dbReference>
<dbReference type="GO" id="GO:0003677">
    <property type="term" value="F:DNA binding"/>
    <property type="evidence" value="ECO:0007669"/>
    <property type="project" value="UniProtKB-UniRule"/>
</dbReference>
<dbReference type="InterPro" id="IPR010998">
    <property type="entry name" value="Integrase_recombinase_N"/>
</dbReference>
<evidence type="ECO:0000313" key="11">
    <source>
        <dbReference type="Proteomes" id="UP001304300"/>
    </source>
</evidence>
<reference evidence="9 11" key="1">
    <citation type="submission" date="2023-10" db="EMBL/GenBank/DDBJ databases">
        <title>Rubellicoccus peritrichatus gen. nov., sp. nov., isolated from an algae of coral reef tank.</title>
        <authorList>
            <person name="Luo J."/>
        </authorList>
    </citation>
    <scope>NUCLEOTIDE SEQUENCE [LARGE SCALE GENOMIC DNA]</scope>
    <source>
        <strain evidence="9 11">CR14</strain>
    </source>
</reference>
<dbReference type="AlphaFoldDB" id="A0AAQ3L7Q8"/>
<keyword evidence="3" id="KW-0233">DNA recombination</keyword>
<dbReference type="KEGG" id="puo:RZN69_17720"/>
<dbReference type="PROSITE" id="PS51900">
    <property type="entry name" value="CB"/>
    <property type="match status" value="1"/>
</dbReference>
<dbReference type="InterPro" id="IPR002104">
    <property type="entry name" value="Integrase_catalytic"/>
</dbReference>
<dbReference type="PROSITE" id="PS51898">
    <property type="entry name" value="TYR_RECOMBINASE"/>
    <property type="match status" value="1"/>
</dbReference>
<name>A0AAQ3L7Q8_9BACT</name>
<dbReference type="InterPro" id="IPR044068">
    <property type="entry name" value="CB"/>
</dbReference>
<dbReference type="KEGG" id="puo:RZN69_17475"/>
<evidence type="ECO:0000256" key="2">
    <source>
        <dbReference type="ARBA" id="ARBA00023125"/>
    </source>
</evidence>
<dbReference type="EMBL" id="CP136920">
    <property type="protein sequence ID" value="WOO40561.1"/>
    <property type="molecule type" value="Genomic_DNA"/>
</dbReference>
<evidence type="ECO:0000256" key="4">
    <source>
        <dbReference type="PROSITE-ProRule" id="PRU01248"/>
    </source>
</evidence>
<evidence type="ECO:0000256" key="1">
    <source>
        <dbReference type="ARBA" id="ARBA00022908"/>
    </source>
</evidence>
<feature type="domain" description="Tyr recombinase" evidence="5">
    <location>
        <begin position="171"/>
        <end position="354"/>
    </location>
</feature>
<dbReference type="EMBL" id="CP136920">
    <property type="protein sequence ID" value="WOO40413.1"/>
    <property type="molecule type" value="Genomic_DNA"/>
</dbReference>
<keyword evidence="1" id="KW-0229">DNA integration</keyword>
<dbReference type="EMBL" id="CP136920">
    <property type="protein sequence ID" value="WOO40462.1"/>
    <property type="molecule type" value="Genomic_DNA"/>
</dbReference>
<dbReference type="RefSeq" id="WP_317832647.1">
    <property type="nucleotide sequence ID" value="NZ_CP136920.1"/>
</dbReference>